<evidence type="ECO:0008006" key="3">
    <source>
        <dbReference type="Google" id="ProtNLM"/>
    </source>
</evidence>
<proteinExistence type="predicted"/>
<gene>
    <name evidence="1" type="ORF">FJQ98_20995</name>
</gene>
<keyword evidence="2" id="KW-1185">Reference proteome</keyword>
<organism evidence="1 2">
    <name type="scientific">Lysinibacillus agricola</name>
    <dbReference type="NCBI Taxonomy" id="2590012"/>
    <lineage>
        <taxon>Bacteria</taxon>
        <taxon>Bacillati</taxon>
        <taxon>Bacillota</taxon>
        <taxon>Bacilli</taxon>
        <taxon>Bacillales</taxon>
        <taxon>Bacillaceae</taxon>
        <taxon>Lysinibacillus</taxon>
    </lineage>
</organism>
<accession>A0ABX7ANW9</accession>
<evidence type="ECO:0000313" key="2">
    <source>
        <dbReference type="Proteomes" id="UP000596049"/>
    </source>
</evidence>
<reference evidence="1 2" key="1">
    <citation type="submission" date="2020-01" db="EMBL/GenBank/DDBJ databases">
        <authorList>
            <person name="Liu G."/>
            <person name="Liu B."/>
        </authorList>
    </citation>
    <scope>NUCLEOTIDE SEQUENCE [LARGE SCALE GENOMIC DNA]</scope>
    <source>
        <strain evidence="1 2">FJAT-51161</strain>
    </source>
</reference>
<sequence>MEVGLHESIKVVEAGYGIMLAPSFSVTNSIENQKFARLYIDGIDIKQSLFICTRKNETIEHLFIEYLKENLYPILSCVSDHAAVLHGNTICGEFCNASLKYIRTPLL</sequence>
<name>A0ABX7ANW9_9BACI</name>
<dbReference type="RefSeq" id="WP_053596690.1">
    <property type="nucleotide sequence ID" value="NZ_CP067341.1"/>
</dbReference>
<dbReference type="EMBL" id="CP067341">
    <property type="protein sequence ID" value="QQP11641.1"/>
    <property type="molecule type" value="Genomic_DNA"/>
</dbReference>
<evidence type="ECO:0000313" key="1">
    <source>
        <dbReference type="EMBL" id="QQP11641.1"/>
    </source>
</evidence>
<protein>
    <recommendedName>
        <fullName evidence="3">LysR substrate-binding domain-containing protein</fullName>
    </recommendedName>
</protein>
<dbReference type="Proteomes" id="UP000596049">
    <property type="component" value="Chromosome"/>
</dbReference>